<evidence type="ECO:0000313" key="10">
    <source>
        <dbReference type="Proteomes" id="UP000287969"/>
    </source>
</evidence>
<dbReference type="GO" id="GO:0004588">
    <property type="term" value="F:orotate phosphoribosyltransferase activity"/>
    <property type="evidence" value="ECO:0007669"/>
    <property type="project" value="UniProtKB-UniRule"/>
</dbReference>
<evidence type="ECO:0000256" key="7">
    <source>
        <dbReference type="HAMAP-Rule" id="MF_01208"/>
    </source>
</evidence>
<feature type="binding site" description="in other chain" evidence="7">
    <location>
        <begin position="110"/>
        <end position="118"/>
    </location>
    <ligand>
        <name>5-phospho-alpha-D-ribose 1-diphosphate</name>
        <dbReference type="ChEBI" id="CHEBI:58017"/>
        <note>ligand shared between dimeric partners</note>
    </ligand>
</feature>
<dbReference type="InterPro" id="IPR029057">
    <property type="entry name" value="PRTase-like"/>
</dbReference>
<comment type="cofactor">
    <cofactor evidence="7">
        <name>Mg(2+)</name>
        <dbReference type="ChEBI" id="CHEBI:18420"/>
    </cofactor>
</comment>
<evidence type="ECO:0000259" key="8">
    <source>
        <dbReference type="Pfam" id="PF00156"/>
    </source>
</evidence>
<dbReference type="EC" id="2.4.2.10" evidence="2 7"/>
<feature type="domain" description="Phosphoribosyltransferase" evidence="8">
    <location>
        <begin position="44"/>
        <end position="157"/>
    </location>
</feature>
<evidence type="ECO:0000256" key="2">
    <source>
        <dbReference type="ARBA" id="ARBA00011971"/>
    </source>
</evidence>
<comment type="similarity">
    <text evidence="7">Belongs to the purine/pyrimidine phosphoribosyltransferase family. PyrE subfamily.</text>
</comment>
<comment type="pathway">
    <text evidence="1 7">Pyrimidine metabolism; UMP biosynthesis via de novo pathway; UMP from orotate: step 1/2.</text>
</comment>
<dbReference type="PANTHER" id="PTHR19278:SF9">
    <property type="entry name" value="URIDINE 5'-MONOPHOSPHATE SYNTHASE"/>
    <property type="match status" value="1"/>
</dbReference>
<gene>
    <name evidence="7" type="primary">pyrE</name>
    <name evidence="9" type="ORF">EQM13_06605</name>
</gene>
<dbReference type="AlphaFoldDB" id="A0A410QBN9"/>
<dbReference type="KEGG" id="spoa:EQM13_06605"/>
<feature type="binding site" evidence="7">
    <location>
        <position position="142"/>
    </location>
    <ligand>
        <name>orotate</name>
        <dbReference type="ChEBI" id="CHEBI:30839"/>
    </ligand>
</feature>
<dbReference type="Gene3D" id="3.40.50.2020">
    <property type="match status" value="1"/>
</dbReference>
<comment type="catalytic activity">
    <reaction evidence="7">
        <text>orotidine 5'-phosphate + diphosphate = orotate + 5-phospho-alpha-D-ribose 1-diphosphate</text>
        <dbReference type="Rhea" id="RHEA:10380"/>
        <dbReference type="ChEBI" id="CHEBI:30839"/>
        <dbReference type="ChEBI" id="CHEBI:33019"/>
        <dbReference type="ChEBI" id="CHEBI:57538"/>
        <dbReference type="ChEBI" id="CHEBI:58017"/>
        <dbReference type="EC" id="2.4.2.10"/>
    </reaction>
</comment>
<evidence type="ECO:0000256" key="1">
    <source>
        <dbReference type="ARBA" id="ARBA00004889"/>
    </source>
</evidence>
<reference evidence="10" key="1">
    <citation type="submission" date="2019-01" db="EMBL/GenBank/DDBJ databases">
        <title>Draft genomes of a novel of Sporanaerobacter strains.</title>
        <authorList>
            <person name="Ma S."/>
        </authorList>
    </citation>
    <scope>NUCLEOTIDE SEQUENCE [LARGE SCALE GENOMIC DNA]</scope>
    <source>
        <strain evidence="10">NJN-17</strain>
    </source>
</reference>
<organism evidence="9 10">
    <name type="scientific">Acidilutibacter cellobiosedens</name>
    <dbReference type="NCBI Taxonomy" id="2507161"/>
    <lineage>
        <taxon>Bacteria</taxon>
        <taxon>Bacillati</taxon>
        <taxon>Bacillota</taxon>
        <taxon>Tissierellia</taxon>
        <taxon>Tissierellales</taxon>
        <taxon>Acidilutibacteraceae</taxon>
        <taxon>Acidilutibacter</taxon>
    </lineage>
</organism>
<dbReference type="GO" id="GO:0000287">
    <property type="term" value="F:magnesium ion binding"/>
    <property type="evidence" value="ECO:0007669"/>
    <property type="project" value="UniProtKB-UniRule"/>
</dbReference>
<keyword evidence="6 7" id="KW-0665">Pyrimidine biosynthesis</keyword>
<proteinExistence type="inferred from homology"/>
<keyword evidence="5 7" id="KW-0460">Magnesium</keyword>
<dbReference type="RefSeq" id="WP_071141399.1">
    <property type="nucleotide sequence ID" value="NZ_CP035282.1"/>
</dbReference>
<evidence type="ECO:0000256" key="4">
    <source>
        <dbReference type="ARBA" id="ARBA00022679"/>
    </source>
</evidence>
<dbReference type="UniPathway" id="UPA00070">
    <property type="reaction ID" value="UER00119"/>
</dbReference>
<dbReference type="GO" id="GO:0019856">
    <property type="term" value="P:pyrimidine nucleobase biosynthetic process"/>
    <property type="evidence" value="ECO:0007669"/>
    <property type="project" value="InterPro"/>
</dbReference>
<dbReference type="EMBL" id="CP035282">
    <property type="protein sequence ID" value="QAT61284.1"/>
    <property type="molecule type" value="Genomic_DNA"/>
</dbReference>
<evidence type="ECO:0000256" key="3">
    <source>
        <dbReference type="ARBA" id="ARBA00022676"/>
    </source>
</evidence>
<dbReference type="PANTHER" id="PTHR19278">
    <property type="entry name" value="OROTATE PHOSPHORIBOSYLTRANSFERASE"/>
    <property type="match status" value="1"/>
</dbReference>
<dbReference type="InterPro" id="IPR023031">
    <property type="entry name" value="OPRT"/>
</dbReference>
<name>A0A410QBN9_9FIRM</name>
<dbReference type="HAMAP" id="MF_01208">
    <property type="entry name" value="PyrE"/>
    <property type="match status" value="1"/>
</dbReference>
<keyword evidence="3 7" id="KW-0328">Glycosyltransferase</keyword>
<dbReference type="InterPro" id="IPR006273">
    <property type="entry name" value="Orotate_PRibTrfase_bac"/>
</dbReference>
<dbReference type="GO" id="GO:0044205">
    <property type="term" value="P:'de novo' UMP biosynthetic process"/>
    <property type="evidence" value="ECO:0007669"/>
    <property type="project" value="UniProtKB-UniRule"/>
</dbReference>
<sequence length="186" mass="20384">MIIDLLKETGALLEGHFLLSSGKHSGKYIQCAKLLMYPDKAEIAIKDIVEKLKELDFDMVVGPAMGGIIVSYELGRQTGKPAIFVEREDGKMTLRRGFSIEKGQKILIAEDVVTTGKSSYEAAEVVESMGGEVVAIACLVDRSNGNIKYPLYSGTKINVQIFDQEECPLCKKGIPFVKPGSRKIVK</sequence>
<dbReference type="NCBIfam" id="TIGR01367">
    <property type="entry name" value="pyrE_Therm"/>
    <property type="match status" value="1"/>
</dbReference>
<comment type="function">
    <text evidence="7">Catalyzes the transfer of a ribosyl phosphate group from 5-phosphoribose 1-diphosphate to orotate, leading to the formation of orotidine monophosphate (OMP).</text>
</comment>
<evidence type="ECO:0000256" key="6">
    <source>
        <dbReference type="ARBA" id="ARBA00022975"/>
    </source>
</evidence>
<accession>A0A410QBN9</accession>
<comment type="subunit">
    <text evidence="7">Homodimer.</text>
</comment>
<keyword evidence="10" id="KW-1185">Reference proteome</keyword>
<comment type="caution">
    <text evidence="7">Lacks conserved residue(s) required for the propagation of feature annotation.</text>
</comment>
<evidence type="ECO:0000313" key="9">
    <source>
        <dbReference type="EMBL" id="QAT61284.1"/>
    </source>
</evidence>
<keyword evidence="4 7" id="KW-0808">Transferase</keyword>
<dbReference type="OrthoDB" id="9783570at2"/>
<dbReference type="SUPFAM" id="SSF53271">
    <property type="entry name" value="PRTase-like"/>
    <property type="match status" value="1"/>
</dbReference>
<dbReference type="Pfam" id="PF00156">
    <property type="entry name" value="Pribosyltran"/>
    <property type="match status" value="1"/>
</dbReference>
<dbReference type="Proteomes" id="UP000287969">
    <property type="component" value="Chromosome"/>
</dbReference>
<evidence type="ECO:0000256" key="5">
    <source>
        <dbReference type="ARBA" id="ARBA00022842"/>
    </source>
</evidence>
<protein>
    <recommendedName>
        <fullName evidence="2 7">Orotate phosphoribosyltransferase</fullName>
        <shortName evidence="7">OPRT</shortName>
        <shortName evidence="7">OPRTase</shortName>
        <ecNumber evidence="2 7">2.4.2.10</ecNumber>
    </recommendedName>
</protein>
<feature type="binding site" evidence="7">
    <location>
        <position position="114"/>
    </location>
    <ligand>
        <name>orotate</name>
        <dbReference type="ChEBI" id="CHEBI:30839"/>
    </ligand>
</feature>
<dbReference type="InterPro" id="IPR000836">
    <property type="entry name" value="PRTase_dom"/>
</dbReference>
<dbReference type="CDD" id="cd06223">
    <property type="entry name" value="PRTases_typeI"/>
    <property type="match status" value="1"/>
</dbReference>